<feature type="domain" description="DUF4099" evidence="1">
    <location>
        <begin position="8"/>
        <end position="90"/>
    </location>
</feature>
<dbReference type="RefSeq" id="WP_013619542.1">
    <property type="nucleotide sequence ID" value="NC_015165.1"/>
</dbReference>
<dbReference type="EMBL" id="CP002531">
    <property type="protein sequence ID" value="ADY38189.1"/>
    <property type="molecule type" value="Genomic_DNA"/>
</dbReference>
<dbReference type="InterPro" id="IPR025343">
    <property type="entry name" value="DUF4099"/>
</dbReference>
<geneLocation type="plasmid" evidence="2 3">
    <name>pBACSA01</name>
</geneLocation>
<sequence>MNNRQEYFKENDIPYGQLEKVGLTKMDILSLPKTDLESLLSGKRTSLLNLKGIDMQGHDFEIKAKISLYRKEDHSVGVKIHPVRNCIQNDANLKPQELNKLQSGSLITKKIDGEKYLLQLDKETNEILKAKLRSIIIPSFINGSEISSKQKEELKNGETIVINNGNDKIKVRIDLNSQKGIQLYAFEQQQKRAYDFHNPKVSDVIHTDRNRAEYLEYQQKQISKQKEDTVKLKF</sequence>
<dbReference type="Pfam" id="PF13351">
    <property type="entry name" value="DUF4099"/>
    <property type="match status" value="1"/>
</dbReference>
<dbReference type="HOGENOM" id="CLU_1183124_0_0_10"/>
<dbReference type="AlphaFoldDB" id="F0R968"/>
<reference evidence="2 3" key="2">
    <citation type="submission" date="2011-02" db="EMBL/GenBank/DDBJ databases">
        <title>The complete sequence of plasmid1 of Bacteroides salanitronis DSM 18170.</title>
        <authorList>
            <consortium name="US DOE Joint Genome Institute (JGI-PGF)"/>
            <person name="Lucas S."/>
            <person name="Copeland A."/>
            <person name="Lapidus A."/>
            <person name="Goodwin L."/>
            <person name="Pitluck S."/>
            <person name="Kyrpides N."/>
            <person name="Mavromatis K."/>
            <person name="Ivanova N."/>
            <person name="Mikhailova N."/>
            <person name="Teshima H."/>
            <person name="Misra M."/>
            <person name="Detter J.C."/>
            <person name="Han C."/>
            <person name="Larimer F."/>
            <person name="Land M."/>
            <person name="Hauser L."/>
            <person name="Markowitz V."/>
            <person name="Cheng J.-F."/>
            <person name="Hugenholtz P."/>
            <person name="Woyke T."/>
            <person name="Wu D."/>
            <person name="Gronow S."/>
            <person name="Wellnitz S."/>
            <person name="Brambilla E."/>
            <person name="Klenk H.-P."/>
            <person name="Eisen J.A."/>
        </authorList>
    </citation>
    <scope>NUCLEOTIDE SEQUENCE [LARGE SCALE GENOMIC DNA]</scope>
    <source>
        <strain evidence="2 3">DSM 18170</strain>
        <plasmid evidence="2 3">pBACSA01</plasmid>
    </source>
</reference>
<keyword evidence="2" id="KW-0614">Plasmid</keyword>
<accession>F0R968</accession>
<evidence type="ECO:0000259" key="1">
    <source>
        <dbReference type="Pfam" id="PF13351"/>
    </source>
</evidence>
<name>F0R968_PHOSB</name>
<reference evidence="3" key="1">
    <citation type="journal article" date="2011" name="Stand. Genomic Sci.">
        <title>Complete genome sequence of Bacteroides salanitronis type strain (BL78).</title>
        <authorList>
            <person name="Gronow S."/>
            <person name="Held B."/>
            <person name="Lucas S."/>
            <person name="Lapidus A."/>
            <person name="Del Rio T.G."/>
            <person name="Nolan M."/>
            <person name="Tice H."/>
            <person name="Deshpande S."/>
            <person name="Cheng J.F."/>
            <person name="Pitluck S."/>
            <person name="Liolios K."/>
            <person name="Pagani I."/>
            <person name="Ivanova N."/>
            <person name="Mavromatis K."/>
            <person name="Pati A."/>
            <person name="Tapia R."/>
            <person name="Han C."/>
            <person name="Goodwin L."/>
            <person name="Chen A."/>
            <person name="Palaniappan K."/>
            <person name="Land M."/>
            <person name="Hauser L."/>
            <person name="Chang Y.J."/>
            <person name="Jeffries C.D."/>
            <person name="Brambilla E.M."/>
            <person name="Rohde M."/>
            <person name="Goker M."/>
            <person name="Detter J.C."/>
            <person name="Woyke T."/>
            <person name="Bristow J."/>
            <person name="Markowitz V."/>
            <person name="Hugenholtz P."/>
            <person name="Kyrpides N.C."/>
            <person name="Klenk H.P."/>
            <person name="Eisen J.A."/>
        </authorList>
    </citation>
    <scope>NUCLEOTIDE SEQUENCE [LARGE SCALE GENOMIC DNA]</scope>
    <source>
        <strain evidence="3">DSM 18170</strain>
    </source>
</reference>
<protein>
    <recommendedName>
        <fullName evidence="1">DUF4099 domain-containing protein</fullName>
    </recommendedName>
</protein>
<gene>
    <name evidence="2" type="ordered locus">Bacsa_3668</name>
</gene>
<dbReference type="KEGG" id="bsa:Bacsa_3668"/>
<proteinExistence type="predicted"/>
<keyword evidence="3" id="KW-1185">Reference proteome</keyword>
<evidence type="ECO:0000313" key="2">
    <source>
        <dbReference type="EMBL" id="ADY38189.1"/>
    </source>
</evidence>
<organism evidence="2 3">
    <name type="scientific">Phocaeicola salanitronis (strain DSM 18170 / JCM 13657 / CCUG 60908 / BL78)</name>
    <name type="common">Bacteroides salanitronis</name>
    <dbReference type="NCBI Taxonomy" id="667015"/>
    <lineage>
        <taxon>Bacteria</taxon>
        <taxon>Pseudomonadati</taxon>
        <taxon>Bacteroidota</taxon>
        <taxon>Bacteroidia</taxon>
        <taxon>Bacteroidales</taxon>
        <taxon>Bacteroidaceae</taxon>
        <taxon>Phocaeicola</taxon>
    </lineage>
</organism>
<dbReference type="Proteomes" id="UP000007486">
    <property type="component" value="Plasmid pBACSA01"/>
</dbReference>
<evidence type="ECO:0000313" key="3">
    <source>
        <dbReference type="Proteomes" id="UP000007486"/>
    </source>
</evidence>
<dbReference type="OrthoDB" id="1028473at2"/>